<proteinExistence type="predicted"/>
<feature type="transmembrane region" description="Helical" evidence="5">
    <location>
        <begin position="207"/>
        <end position="230"/>
    </location>
</feature>
<accession>A0A1M5X498</accession>
<dbReference type="GO" id="GO:0008273">
    <property type="term" value="F:calcium, potassium:sodium antiporter activity"/>
    <property type="evidence" value="ECO:0007669"/>
    <property type="project" value="TreeGrafter"/>
</dbReference>
<evidence type="ECO:0000313" key="8">
    <source>
        <dbReference type="Proteomes" id="UP000184526"/>
    </source>
</evidence>
<dbReference type="Pfam" id="PF01699">
    <property type="entry name" value="Na_Ca_ex"/>
    <property type="match status" value="2"/>
</dbReference>
<feature type="transmembrane region" description="Helical" evidence="5">
    <location>
        <begin position="173"/>
        <end position="191"/>
    </location>
</feature>
<evidence type="ECO:0000256" key="5">
    <source>
        <dbReference type="SAM" id="Phobius"/>
    </source>
</evidence>
<dbReference type="PANTHER" id="PTHR10846:SF8">
    <property type="entry name" value="INNER MEMBRANE PROTEIN YRBG"/>
    <property type="match status" value="1"/>
</dbReference>
<dbReference type="PANTHER" id="PTHR10846">
    <property type="entry name" value="SODIUM/POTASSIUM/CALCIUM EXCHANGER"/>
    <property type="match status" value="1"/>
</dbReference>
<dbReference type="InterPro" id="IPR004837">
    <property type="entry name" value="NaCa_Exmemb"/>
</dbReference>
<dbReference type="GO" id="GO:0005886">
    <property type="term" value="C:plasma membrane"/>
    <property type="evidence" value="ECO:0007669"/>
    <property type="project" value="TreeGrafter"/>
</dbReference>
<gene>
    <name evidence="7" type="ORF">SAMN02745196_01991</name>
</gene>
<dbReference type="AlphaFoldDB" id="A0A1M5X498"/>
<feature type="transmembrane region" description="Helical" evidence="5">
    <location>
        <begin position="103"/>
        <end position="122"/>
    </location>
</feature>
<evidence type="ECO:0000256" key="4">
    <source>
        <dbReference type="ARBA" id="ARBA00023136"/>
    </source>
</evidence>
<keyword evidence="4 5" id="KW-0472">Membrane</keyword>
<dbReference type="GO" id="GO:0005262">
    <property type="term" value="F:calcium channel activity"/>
    <property type="evidence" value="ECO:0007669"/>
    <property type="project" value="TreeGrafter"/>
</dbReference>
<dbReference type="InterPro" id="IPR044880">
    <property type="entry name" value="NCX_ion-bd_dom_sf"/>
</dbReference>
<name>A0A1M5X498_9CLOT</name>
<sequence>MNYILLIVGFVLLIKGADFFVDGAAAIAKKMGIPAMVVGLTIVSLGTSAPELAISTISSIQGNNGIAIGNVLGSNIFNTLVVLGVSSILAPLIIKKAPVVKDFAVNLIITLILFVMAFDGLLGAGEDIISRGDGIILLILCISYMAYIVISARNNPEVCVDEEAANIKVLPKVIISIVGVAGIVFGGQIVVDSAKEIALSLGMSEKLVGLTIVAIGTSLPELVTSVVAVLKKENDIALGNVLGSNTFNILLILGVSSGINPIAVSPSLAMDFIFLIGITLLMIGIIFFNRKSQEKVLSKKEGILFVALYIAYTVYIIMRN</sequence>
<dbReference type="GO" id="GO:0006874">
    <property type="term" value="P:intracellular calcium ion homeostasis"/>
    <property type="evidence" value="ECO:0007669"/>
    <property type="project" value="TreeGrafter"/>
</dbReference>
<dbReference type="Gene3D" id="1.20.1420.30">
    <property type="entry name" value="NCX, central ion-binding region"/>
    <property type="match status" value="1"/>
</dbReference>
<feature type="transmembrane region" description="Helical" evidence="5">
    <location>
        <begin position="242"/>
        <end position="263"/>
    </location>
</feature>
<dbReference type="EMBL" id="FQXP01000007">
    <property type="protein sequence ID" value="SHH94637.1"/>
    <property type="molecule type" value="Genomic_DNA"/>
</dbReference>
<feature type="transmembrane region" description="Helical" evidence="5">
    <location>
        <begin position="301"/>
        <end position="318"/>
    </location>
</feature>
<keyword evidence="3 5" id="KW-1133">Transmembrane helix</keyword>
<dbReference type="STRING" id="1121306.SAMN02745196_01991"/>
<evidence type="ECO:0000256" key="3">
    <source>
        <dbReference type="ARBA" id="ARBA00022989"/>
    </source>
</evidence>
<dbReference type="OrthoDB" id="9794225at2"/>
<feature type="transmembrane region" description="Helical" evidence="5">
    <location>
        <begin position="134"/>
        <end position="152"/>
    </location>
</feature>
<keyword evidence="8" id="KW-1185">Reference proteome</keyword>
<evidence type="ECO:0000256" key="1">
    <source>
        <dbReference type="ARBA" id="ARBA00004141"/>
    </source>
</evidence>
<feature type="domain" description="Sodium/calcium exchanger membrane region" evidence="6">
    <location>
        <begin position="3"/>
        <end position="148"/>
    </location>
</feature>
<dbReference type="InterPro" id="IPR004481">
    <property type="entry name" value="K/Na/Ca-exchanger"/>
</dbReference>
<evidence type="ECO:0000313" key="7">
    <source>
        <dbReference type="EMBL" id="SHH94637.1"/>
    </source>
</evidence>
<feature type="domain" description="Sodium/calcium exchanger membrane region" evidence="6">
    <location>
        <begin position="173"/>
        <end position="317"/>
    </location>
</feature>
<organism evidence="7 8">
    <name type="scientific">Clostridium collagenovorans DSM 3089</name>
    <dbReference type="NCBI Taxonomy" id="1121306"/>
    <lineage>
        <taxon>Bacteria</taxon>
        <taxon>Bacillati</taxon>
        <taxon>Bacillota</taxon>
        <taxon>Clostridia</taxon>
        <taxon>Eubacteriales</taxon>
        <taxon>Clostridiaceae</taxon>
        <taxon>Clostridium</taxon>
    </lineage>
</organism>
<protein>
    <submittedName>
        <fullName evidence="7">Cation:H+ antiporter</fullName>
    </submittedName>
</protein>
<dbReference type="RefSeq" id="WP_072831873.1">
    <property type="nucleotide sequence ID" value="NZ_FQXP01000007.1"/>
</dbReference>
<feature type="transmembrane region" description="Helical" evidence="5">
    <location>
        <begin position="76"/>
        <end position="94"/>
    </location>
</feature>
<evidence type="ECO:0000259" key="6">
    <source>
        <dbReference type="Pfam" id="PF01699"/>
    </source>
</evidence>
<keyword evidence="2 5" id="KW-0812">Transmembrane</keyword>
<dbReference type="NCBIfam" id="TIGR00367">
    <property type="entry name" value="calcium/sodium antiporter"/>
    <property type="match status" value="1"/>
</dbReference>
<evidence type="ECO:0000256" key="2">
    <source>
        <dbReference type="ARBA" id="ARBA00022692"/>
    </source>
</evidence>
<comment type="subcellular location">
    <subcellularLocation>
        <location evidence="1">Membrane</location>
        <topology evidence="1">Multi-pass membrane protein</topology>
    </subcellularLocation>
</comment>
<reference evidence="7 8" key="1">
    <citation type="submission" date="2016-11" db="EMBL/GenBank/DDBJ databases">
        <authorList>
            <person name="Jaros S."/>
            <person name="Januszkiewicz K."/>
            <person name="Wedrychowicz H."/>
        </authorList>
    </citation>
    <scope>NUCLEOTIDE SEQUENCE [LARGE SCALE GENOMIC DNA]</scope>
    <source>
        <strain evidence="7 8">DSM 3089</strain>
    </source>
</reference>
<feature type="transmembrane region" description="Helical" evidence="5">
    <location>
        <begin position="269"/>
        <end position="289"/>
    </location>
</feature>
<dbReference type="Proteomes" id="UP000184526">
    <property type="component" value="Unassembled WGS sequence"/>
</dbReference>